<feature type="region of interest" description="Disordered" evidence="9">
    <location>
        <begin position="326"/>
        <end position="354"/>
    </location>
</feature>
<dbReference type="InterPro" id="IPR003034">
    <property type="entry name" value="SAP_dom"/>
</dbReference>
<keyword evidence="4 8" id="KW-0175">Coiled coil</keyword>
<evidence type="ECO:0000256" key="3">
    <source>
        <dbReference type="ARBA" id="ARBA00023015"/>
    </source>
</evidence>
<dbReference type="GO" id="GO:0051145">
    <property type="term" value="P:smooth muscle cell differentiation"/>
    <property type="evidence" value="ECO:0007669"/>
    <property type="project" value="TreeGrafter"/>
</dbReference>
<feature type="region of interest" description="Disordered" evidence="9">
    <location>
        <begin position="229"/>
        <end position="289"/>
    </location>
</feature>
<dbReference type="PROSITE" id="PS51073">
    <property type="entry name" value="RPEL"/>
    <property type="match status" value="3"/>
</dbReference>
<accession>A0AAN8LW03</accession>
<keyword evidence="12" id="KW-1185">Reference proteome</keyword>
<gene>
    <name evidence="11" type="ORF">J4Q44_G00174200</name>
</gene>
<dbReference type="SMART" id="SM00513">
    <property type="entry name" value="SAP"/>
    <property type="match status" value="1"/>
</dbReference>
<feature type="compositionally biased region" description="Low complexity" evidence="9">
    <location>
        <begin position="532"/>
        <end position="548"/>
    </location>
</feature>
<evidence type="ECO:0000313" key="12">
    <source>
        <dbReference type="Proteomes" id="UP001356427"/>
    </source>
</evidence>
<evidence type="ECO:0000256" key="2">
    <source>
        <dbReference type="ARBA" id="ARBA00022737"/>
    </source>
</evidence>
<feature type="compositionally biased region" description="Polar residues" evidence="9">
    <location>
        <begin position="1010"/>
        <end position="1030"/>
    </location>
</feature>
<feature type="compositionally biased region" description="Low complexity" evidence="9">
    <location>
        <begin position="976"/>
        <end position="987"/>
    </location>
</feature>
<feature type="compositionally biased region" description="Low complexity" evidence="9">
    <location>
        <begin position="588"/>
        <end position="603"/>
    </location>
</feature>
<reference evidence="11 12" key="1">
    <citation type="submission" date="2021-04" db="EMBL/GenBank/DDBJ databases">
        <authorList>
            <person name="De Guttry C."/>
            <person name="Zahm M."/>
            <person name="Klopp C."/>
            <person name="Cabau C."/>
            <person name="Louis A."/>
            <person name="Berthelot C."/>
            <person name="Parey E."/>
            <person name="Roest Crollius H."/>
            <person name="Montfort J."/>
            <person name="Robinson-Rechavi M."/>
            <person name="Bucao C."/>
            <person name="Bouchez O."/>
            <person name="Gislard M."/>
            <person name="Lluch J."/>
            <person name="Milhes M."/>
            <person name="Lampietro C."/>
            <person name="Lopez Roques C."/>
            <person name="Donnadieu C."/>
            <person name="Braasch I."/>
            <person name="Desvignes T."/>
            <person name="Postlethwait J."/>
            <person name="Bobe J."/>
            <person name="Wedekind C."/>
            <person name="Guiguen Y."/>
        </authorList>
    </citation>
    <scope>NUCLEOTIDE SEQUENCE [LARGE SCALE GENOMIC DNA]</scope>
    <source>
        <strain evidence="11">Cs_M1</strain>
        <tissue evidence="11">Blood</tissue>
    </source>
</reference>
<evidence type="ECO:0000313" key="11">
    <source>
        <dbReference type="EMBL" id="KAK6311756.1"/>
    </source>
</evidence>
<keyword evidence="2" id="KW-0677">Repeat</keyword>
<feature type="domain" description="SAP" evidence="10">
    <location>
        <begin position="464"/>
        <end position="498"/>
    </location>
</feature>
<feature type="compositionally biased region" description="Basic and acidic residues" evidence="9">
    <location>
        <begin position="1083"/>
        <end position="1096"/>
    </location>
</feature>
<feature type="compositionally biased region" description="Pro residues" evidence="9">
    <location>
        <begin position="1146"/>
        <end position="1158"/>
    </location>
</feature>
<dbReference type="GO" id="GO:0005634">
    <property type="term" value="C:nucleus"/>
    <property type="evidence" value="ECO:0007669"/>
    <property type="project" value="UniProtKB-SubCell"/>
</dbReference>
<proteinExistence type="predicted"/>
<keyword evidence="3" id="KW-0805">Transcription regulation</keyword>
<sequence length="1310" mass="143193">MSTITFLLSPLECLRSQVPYHQHQQCVSLARSVRQPPSVTAAIMEAQAGEEPSTSGSAPASSDSAPSPQSEVVTNELQELSLQPAPNLLPLRDRKNMLQLKLQQRRTREELVSQGIMPPLKSPAAFHEQRRSLERARTEDYLKRKIRSRPERSELVRMHILEETSAEPSLQAKQLQLKRARLADDLNDKISHRPGPMELIHKNILPVHSSLKQAIIETDFPKVAGEISSFDEDSSDTLSPDQPIGQDSPLGPGPLPSPPDALACNSTPSPTQFLTRVPPPPPPLPPFYGPCQPLKLSNGTSVLRTASALIKASPVFNLLHLTDLSPCSPSLKPTSERPPQRSKKAKDNKPKVRKLKYHQYIPPDQKADHEPPPQLDSTYAKILHQQQLFLQLQILNQQQQHYNYHTILPAPPKPPTDQPPPTNGPSPSLAVPTPSTSSSSQSATIRQNVTHVGGATPGSLPPNLDDLKVAELKHELKLRSLPVSGTKNDLIERLRNYQAQQNRGGGGGSATTTTAGGATGSGAGAPKTNHPTKQQQKQLLLLQQQQQQLSQHQTQSSVVHHSRDAGVVTLATFPFVATAPQQIMHFGSTSSSPPVSPAPSDRSLAGMSPDETSCNGDAFGEMVSSPLTQLSLHPSPQHLATVKEELSGSAPTACQFSKAALQKRLLMPTAMQVAPPSVNKDQMLQEKDKQIEELTCMLRQKQRLVETLRFQLEQGKRGCRDAPPEPLGLVRVKEEPPDIPSIPSTFCPIGHSPTPPQCHMEVTKMTIKQEVGDVEEAVEPSLEAPPQQVQVQLEQIQAQQRSQLEQLKLQQTQQINALQLAQQQALQQLLLQQNQQNLQKQRSQQRKKKSHKQQLKQQQQQLLSQQQIQSKNQQLLQSKHQHQQILQAQQQQLKSQQVTQMFLNQQSGSTTSFPLDLLKTHSTPTLVTDSNGNHFLIALTNHCAESQGSDTPQGTPQGKATNHITLQRLQSTPTKLPSQSPLQLSSSDTQSKPTTQPGHVKLQTRKGQKTGLQVSTNHSPGVTLSFSAPPNLQPFFPNDDSSPSEKDTSPSPPSQTEDLSPGLDHEPLFSPPSPKRTPSPNPPDDKDNGSTQHMDDLFDILIQTGEISATFKPAPDPSLSRLRPNTPSPSLSQAPSPLQLQLHFSPPTPPEPETPQPVPGEEEEEEEEEEELQVPATVDQDVSNTGSGRLEDFLESTTGNPLLGLEPDGPLTLIDDLHSQMLSTPSILDHTSSHMDTYELSGYTANPPGLDFGDHALDSMDWLDITMGGASSEVPGLAPLGPLGPHTPPSVFSADFLDSSDLQLHWDSCL</sequence>
<evidence type="ECO:0000256" key="9">
    <source>
        <dbReference type="SAM" id="MobiDB-lite"/>
    </source>
</evidence>
<evidence type="ECO:0000259" key="10">
    <source>
        <dbReference type="PROSITE" id="PS50800"/>
    </source>
</evidence>
<dbReference type="InterPro" id="IPR004018">
    <property type="entry name" value="RPEL_repeat"/>
</dbReference>
<dbReference type="InterPro" id="IPR036361">
    <property type="entry name" value="SAP_dom_sf"/>
</dbReference>
<feature type="compositionally biased region" description="Pro residues" evidence="9">
    <location>
        <begin position="409"/>
        <end position="424"/>
    </location>
</feature>
<dbReference type="PANTHER" id="PTHR22793">
    <property type="entry name" value="MYOCARDIN-RELATED TRANSCRIPTION FACTOR-RELATED"/>
    <property type="match status" value="1"/>
</dbReference>
<feature type="coiled-coil region" evidence="8">
    <location>
        <begin position="790"/>
        <end position="892"/>
    </location>
</feature>
<dbReference type="GO" id="GO:0045944">
    <property type="term" value="P:positive regulation of transcription by RNA polymerase II"/>
    <property type="evidence" value="ECO:0007669"/>
    <property type="project" value="TreeGrafter"/>
</dbReference>
<evidence type="ECO:0000256" key="4">
    <source>
        <dbReference type="ARBA" id="ARBA00023054"/>
    </source>
</evidence>
<feature type="repeat" description="RPEL" evidence="7">
    <location>
        <begin position="96"/>
        <end position="121"/>
    </location>
</feature>
<dbReference type="PROSITE" id="PS50800">
    <property type="entry name" value="SAP"/>
    <property type="match status" value="1"/>
</dbReference>
<feature type="compositionally biased region" description="Low complexity" evidence="9">
    <location>
        <begin position="52"/>
        <end position="70"/>
    </location>
</feature>
<dbReference type="Gene3D" id="6.10.150.10">
    <property type="match status" value="1"/>
</dbReference>
<dbReference type="Proteomes" id="UP001356427">
    <property type="component" value="Unassembled WGS sequence"/>
</dbReference>
<protein>
    <recommendedName>
        <fullName evidence="10">SAP domain-containing protein</fullName>
    </recommendedName>
</protein>
<dbReference type="SMART" id="SM00707">
    <property type="entry name" value="RPEL"/>
    <property type="match status" value="3"/>
</dbReference>
<feature type="compositionally biased region" description="Polar residues" evidence="9">
    <location>
        <begin position="988"/>
        <end position="997"/>
    </location>
</feature>
<keyword evidence="5" id="KW-0804">Transcription</keyword>
<dbReference type="Gene3D" id="6.10.140.2040">
    <property type="match status" value="1"/>
</dbReference>
<dbReference type="InterPro" id="IPR043451">
    <property type="entry name" value="Myocardin-like"/>
</dbReference>
<evidence type="ECO:0000256" key="7">
    <source>
        <dbReference type="PROSITE-ProRule" id="PRU00401"/>
    </source>
</evidence>
<feature type="compositionally biased region" description="Low complexity" evidence="9">
    <location>
        <begin position="1128"/>
        <end position="1142"/>
    </location>
</feature>
<feature type="compositionally biased region" description="Pro residues" evidence="9">
    <location>
        <begin position="277"/>
        <end position="288"/>
    </location>
</feature>
<dbReference type="SUPFAM" id="SSF68906">
    <property type="entry name" value="SAP domain"/>
    <property type="match status" value="1"/>
</dbReference>
<feature type="region of interest" description="Disordered" evidence="9">
    <location>
        <begin position="46"/>
        <end position="75"/>
    </location>
</feature>
<feature type="repeat" description="RPEL" evidence="7">
    <location>
        <begin position="140"/>
        <end position="165"/>
    </location>
</feature>
<feature type="compositionally biased region" description="Basic and acidic residues" evidence="9">
    <location>
        <begin position="334"/>
        <end position="350"/>
    </location>
</feature>
<name>A0AAN8LW03_9TELE</name>
<evidence type="ECO:0000256" key="6">
    <source>
        <dbReference type="ARBA" id="ARBA00023242"/>
    </source>
</evidence>
<comment type="subcellular location">
    <subcellularLocation>
        <location evidence="1">Nucleus</location>
    </subcellularLocation>
</comment>
<feature type="repeat" description="RPEL" evidence="7">
    <location>
        <begin position="184"/>
        <end position="209"/>
    </location>
</feature>
<dbReference type="GO" id="GO:0003713">
    <property type="term" value="F:transcription coactivator activity"/>
    <property type="evidence" value="ECO:0007669"/>
    <property type="project" value="TreeGrafter"/>
</dbReference>
<feature type="compositionally biased region" description="Pro residues" evidence="9">
    <location>
        <begin position="1069"/>
        <end position="1082"/>
    </location>
</feature>
<dbReference type="EMBL" id="JAGTTL010000015">
    <property type="protein sequence ID" value="KAK6311756.1"/>
    <property type="molecule type" value="Genomic_DNA"/>
</dbReference>
<dbReference type="PANTHER" id="PTHR22793:SF6">
    <property type="entry name" value="MYOCARDIN-RELATED TRANSCRIPTION FACTOR A"/>
    <property type="match status" value="1"/>
</dbReference>
<feature type="compositionally biased region" description="Polar residues" evidence="9">
    <location>
        <begin position="264"/>
        <end position="274"/>
    </location>
</feature>
<feature type="region of interest" description="Disordered" evidence="9">
    <location>
        <begin position="971"/>
        <end position="1207"/>
    </location>
</feature>
<feature type="region of interest" description="Disordered" evidence="9">
    <location>
        <begin position="406"/>
        <end position="445"/>
    </location>
</feature>
<feature type="region of interest" description="Disordered" evidence="9">
    <location>
        <begin position="498"/>
        <end position="548"/>
    </location>
</feature>
<feature type="region of interest" description="Disordered" evidence="9">
    <location>
        <begin position="586"/>
        <end position="609"/>
    </location>
</feature>
<dbReference type="Pfam" id="PF02037">
    <property type="entry name" value="SAP"/>
    <property type="match status" value="1"/>
</dbReference>
<feature type="compositionally biased region" description="Acidic residues" evidence="9">
    <location>
        <begin position="1160"/>
        <end position="1172"/>
    </location>
</feature>
<keyword evidence="6" id="KW-0539">Nucleus</keyword>
<dbReference type="Pfam" id="PF02755">
    <property type="entry name" value="RPEL"/>
    <property type="match status" value="3"/>
</dbReference>
<feature type="compositionally biased region" description="Low complexity" evidence="9">
    <location>
        <begin position="425"/>
        <end position="444"/>
    </location>
</feature>
<evidence type="ECO:0000256" key="8">
    <source>
        <dbReference type="SAM" id="Coils"/>
    </source>
</evidence>
<evidence type="ECO:0000256" key="1">
    <source>
        <dbReference type="ARBA" id="ARBA00004123"/>
    </source>
</evidence>
<dbReference type="FunFam" id="1.10.720.30:FF:000002">
    <property type="entry name" value="Myocardin related transcription factor A"/>
    <property type="match status" value="1"/>
</dbReference>
<dbReference type="Gene3D" id="1.10.720.30">
    <property type="entry name" value="SAP domain"/>
    <property type="match status" value="1"/>
</dbReference>
<organism evidence="11 12">
    <name type="scientific">Coregonus suidteri</name>
    <dbReference type="NCBI Taxonomy" id="861788"/>
    <lineage>
        <taxon>Eukaryota</taxon>
        <taxon>Metazoa</taxon>
        <taxon>Chordata</taxon>
        <taxon>Craniata</taxon>
        <taxon>Vertebrata</taxon>
        <taxon>Euteleostomi</taxon>
        <taxon>Actinopterygii</taxon>
        <taxon>Neopterygii</taxon>
        <taxon>Teleostei</taxon>
        <taxon>Protacanthopterygii</taxon>
        <taxon>Salmoniformes</taxon>
        <taxon>Salmonidae</taxon>
        <taxon>Coregoninae</taxon>
        <taxon>Coregonus</taxon>
    </lineage>
</organism>
<evidence type="ECO:0000256" key="5">
    <source>
        <dbReference type="ARBA" id="ARBA00023163"/>
    </source>
</evidence>
<comment type="caution">
    <text evidence="11">The sequence shown here is derived from an EMBL/GenBank/DDBJ whole genome shotgun (WGS) entry which is preliminary data.</text>
</comment>